<dbReference type="eggNOG" id="COG0619">
    <property type="taxonomic scope" value="Bacteria"/>
</dbReference>
<evidence type="ECO:0000256" key="4">
    <source>
        <dbReference type="ARBA" id="ARBA00023136"/>
    </source>
</evidence>
<gene>
    <name evidence="6" type="ORF">Desgi_0309</name>
</gene>
<dbReference type="RefSeq" id="WP_006522918.1">
    <property type="nucleotide sequence ID" value="NC_021184.1"/>
</dbReference>
<evidence type="ECO:0000256" key="3">
    <source>
        <dbReference type="ARBA" id="ARBA00022989"/>
    </source>
</evidence>
<dbReference type="CDD" id="cd16914">
    <property type="entry name" value="EcfT"/>
    <property type="match status" value="1"/>
</dbReference>
<organism evidence="6 7">
    <name type="scientific">Desulfoscipio gibsoniae DSM 7213</name>
    <dbReference type="NCBI Taxonomy" id="767817"/>
    <lineage>
        <taxon>Bacteria</taxon>
        <taxon>Bacillati</taxon>
        <taxon>Bacillota</taxon>
        <taxon>Clostridia</taxon>
        <taxon>Eubacteriales</taxon>
        <taxon>Desulfallaceae</taxon>
        <taxon>Desulfoscipio</taxon>
    </lineage>
</organism>
<dbReference type="PANTHER" id="PTHR33514">
    <property type="entry name" value="PROTEIN ABCI12, CHLOROPLASTIC"/>
    <property type="match status" value="1"/>
</dbReference>
<dbReference type="PANTHER" id="PTHR33514:SF13">
    <property type="entry name" value="PROTEIN ABCI12, CHLOROPLASTIC"/>
    <property type="match status" value="1"/>
</dbReference>
<proteinExistence type="predicted"/>
<dbReference type="InterPro" id="IPR003339">
    <property type="entry name" value="ABC/ECF_trnsptr_transmembrane"/>
</dbReference>
<keyword evidence="4 5" id="KW-0472">Membrane</keyword>
<reference evidence="6 7" key="1">
    <citation type="submission" date="2012-01" db="EMBL/GenBank/DDBJ databases">
        <title>Complete sequence of Desulfotomaculum gibsoniae DSM 7213.</title>
        <authorList>
            <consortium name="US DOE Joint Genome Institute"/>
            <person name="Lucas S."/>
            <person name="Han J."/>
            <person name="Lapidus A."/>
            <person name="Cheng J.-F."/>
            <person name="Goodwin L."/>
            <person name="Pitluck S."/>
            <person name="Peters L."/>
            <person name="Ovchinnikova G."/>
            <person name="Teshima H."/>
            <person name="Detter J.C."/>
            <person name="Han C."/>
            <person name="Tapia R."/>
            <person name="Land M."/>
            <person name="Hauser L."/>
            <person name="Kyrpides N."/>
            <person name="Ivanova N."/>
            <person name="Pagani I."/>
            <person name="Parshina S."/>
            <person name="Plugge C."/>
            <person name="Muyzer G."/>
            <person name="Kuever J."/>
            <person name="Ivanova A."/>
            <person name="Nazina T."/>
            <person name="Klenk H.-P."/>
            <person name="Brambilla E."/>
            <person name="Spring S."/>
            <person name="Stams A.F."/>
            <person name="Woyke T."/>
        </authorList>
    </citation>
    <scope>NUCLEOTIDE SEQUENCE [LARGE SCALE GENOMIC DNA]</scope>
    <source>
        <strain evidence="6 7">DSM 7213</strain>
    </source>
</reference>
<feature type="transmembrane region" description="Helical" evidence="5">
    <location>
        <begin position="228"/>
        <end position="250"/>
    </location>
</feature>
<feature type="transmembrane region" description="Helical" evidence="5">
    <location>
        <begin position="93"/>
        <end position="121"/>
    </location>
</feature>
<evidence type="ECO:0000256" key="2">
    <source>
        <dbReference type="ARBA" id="ARBA00022692"/>
    </source>
</evidence>
<dbReference type="STRING" id="767817.Desgi_0309"/>
<keyword evidence="7" id="KW-1185">Reference proteome</keyword>
<dbReference type="Pfam" id="PF02361">
    <property type="entry name" value="CbiQ"/>
    <property type="match status" value="1"/>
</dbReference>
<dbReference type="EMBL" id="CP003273">
    <property type="protein sequence ID" value="AGK99894.1"/>
    <property type="molecule type" value="Genomic_DNA"/>
</dbReference>
<keyword evidence="2 5" id="KW-0812">Transmembrane</keyword>
<protein>
    <submittedName>
        <fullName evidence="6">ABC-type cobalt transport system, permease component CbiQ</fullName>
    </submittedName>
</protein>
<evidence type="ECO:0000256" key="1">
    <source>
        <dbReference type="ARBA" id="ARBA00004141"/>
    </source>
</evidence>
<dbReference type="GO" id="GO:0005886">
    <property type="term" value="C:plasma membrane"/>
    <property type="evidence" value="ECO:0007669"/>
    <property type="project" value="TreeGrafter"/>
</dbReference>
<evidence type="ECO:0000256" key="5">
    <source>
        <dbReference type="SAM" id="Phobius"/>
    </source>
</evidence>
<dbReference type="OrthoDB" id="1707244at2"/>
<feature type="transmembrane region" description="Helical" evidence="5">
    <location>
        <begin position="65"/>
        <end position="87"/>
    </location>
</feature>
<evidence type="ECO:0000313" key="6">
    <source>
        <dbReference type="EMBL" id="AGK99894.1"/>
    </source>
</evidence>
<dbReference type="KEGG" id="dgi:Desgi_0309"/>
<evidence type="ECO:0000313" key="7">
    <source>
        <dbReference type="Proteomes" id="UP000013520"/>
    </source>
</evidence>
<accession>R4KH76</accession>
<comment type="subcellular location">
    <subcellularLocation>
        <location evidence="1">Membrane</location>
        <topology evidence="1">Multi-pass membrane protein</topology>
    </subcellularLocation>
</comment>
<sequence length="251" mass="28247">MCVRPAAKKINLDPRTKIIIVLCLSTLAVFFNSPVPLIMTLSITLLLLHMFQVNYISLIYKFRRLLPALVVLLIVQSVFTGHGQALIALGDVYILTTGGLSAAGCVLLRMLILFGSAMIIATSNSRDYVLALVQLKIPYEIAFMVLIALRFLPIFLQEAKDTMIAIQLRGVDIQRVPWGKKMKVFTYIFSPLIGNVLIKANQLAISMEARGFRVYPRRTYLRVLKYNLWDYIVTVLSLSLTLVVLTLTIVR</sequence>
<name>R4KH76_9FIRM</name>
<dbReference type="Proteomes" id="UP000013520">
    <property type="component" value="Chromosome"/>
</dbReference>
<dbReference type="AlphaFoldDB" id="R4KH76"/>
<feature type="transmembrane region" description="Helical" evidence="5">
    <location>
        <begin position="184"/>
        <end position="207"/>
    </location>
</feature>
<feature type="transmembrane region" description="Helical" evidence="5">
    <location>
        <begin position="128"/>
        <end position="152"/>
    </location>
</feature>
<keyword evidence="3 5" id="KW-1133">Transmembrane helix</keyword>
<dbReference type="HOGENOM" id="CLU_056469_2_0_9"/>